<keyword evidence="1" id="KW-0812">Transmembrane</keyword>
<keyword evidence="3" id="KW-1185">Reference proteome</keyword>
<feature type="transmembrane region" description="Helical" evidence="1">
    <location>
        <begin position="175"/>
        <end position="195"/>
    </location>
</feature>
<dbReference type="Proteomes" id="UP000006281">
    <property type="component" value="Chromosome"/>
</dbReference>
<dbReference type="eggNOG" id="COG1277">
    <property type="taxonomic scope" value="Bacteria"/>
</dbReference>
<feature type="transmembrane region" description="Helical" evidence="1">
    <location>
        <begin position="31"/>
        <end position="52"/>
    </location>
</feature>
<evidence type="ECO:0000256" key="1">
    <source>
        <dbReference type="SAM" id="Phobius"/>
    </source>
</evidence>
<feature type="transmembrane region" description="Helical" evidence="1">
    <location>
        <begin position="202"/>
        <end position="223"/>
    </location>
</feature>
<dbReference type="KEGG" id="sesp:BN6_76520"/>
<keyword evidence="1" id="KW-0472">Membrane</keyword>
<evidence type="ECO:0000313" key="2">
    <source>
        <dbReference type="EMBL" id="CCH34873.1"/>
    </source>
</evidence>
<keyword evidence="1" id="KW-1133">Transmembrane helix</keyword>
<dbReference type="HOGENOM" id="CLU_066229_0_0_11"/>
<proteinExistence type="predicted"/>
<gene>
    <name evidence="2" type="ordered locus">BN6_76520</name>
</gene>
<dbReference type="AlphaFoldDB" id="K0KEA2"/>
<evidence type="ECO:0000313" key="3">
    <source>
        <dbReference type="Proteomes" id="UP000006281"/>
    </source>
</evidence>
<protein>
    <submittedName>
        <fullName evidence="2">Putative membrane protein</fullName>
    </submittedName>
</protein>
<dbReference type="OrthoDB" id="3579673at2"/>
<feature type="transmembrane region" description="Helical" evidence="1">
    <location>
        <begin position="72"/>
        <end position="98"/>
    </location>
</feature>
<name>K0KEA2_SACES</name>
<accession>K0KEA2</accession>
<dbReference type="BioCyc" id="SESP1179773:BN6_RS36975-MONOMER"/>
<dbReference type="EMBL" id="HE804045">
    <property type="protein sequence ID" value="CCH34873.1"/>
    <property type="molecule type" value="Genomic_DNA"/>
</dbReference>
<feature type="transmembrane region" description="Helical" evidence="1">
    <location>
        <begin position="119"/>
        <end position="141"/>
    </location>
</feature>
<sequence>MTATTTPTPVRDRVGWGDLAWLAWRQHRWQYLALGALAVLGSLTALVMAVIVRSSGSTAHVFPLVDISFSGATQFFALAPIAAGGLIGVFWAAPLLAVEYEQKTYVVAWGQDLTPSRWLLGKVVLLGVPAVGLSAGFGAAVTTLLRAMNEEAGGRFGLASGHLPFQPFATQPFEAVPLVQAGYAAFGFALGLALSAVTRRTLVAMAGTLGIFVVVRSLVGGLWRRYYWPAERVFQPLDTRNVDTDATVGLLNGTMAVDNGYADAAGNEVAFPWACTNGYDQPDGYYKCLADRGVVQYFHDYHPVDRLVPFQLVEFTIFVLLAAGLVALAFKWVRRSHGA</sequence>
<reference evidence="2 3" key="1">
    <citation type="journal article" date="2012" name="BMC Genomics">
        <title>Complete genome sequence of Saccharothrix espanaensis DSM 44229T and comparison to the other completely sequenced Pseudonocardiaceae.</title>
        <authorList>
            <person name="Strobel T."/>
            <person name="Al-Dilaimi A."/>
            <person name="Blom J."/>
            <person name="Gessner A."/>
            <person name="Kalinowski J."/>
            <person name="Luzhetska M."/>
            <person name="Puhler A."/>
            <person name="Szczepanowski R."/>
            <person name="Bechthold A."/>
            <person name="Ruckert C."/>
        </authorList>
    </citation>
    <scope>NUCLEOTIDE SEQUENCE [LARGE SCALE GENOMIC DNA]</scope>
    <source>
        <strain evidence="3">ATCC 51144 / DSM 44229 / JCM 9112 / NBRC 15066 / NRRL 15764</strain>
    </source>
</reference>
<feature type="transmembrane region" description="Helical" evidence="1">
    <location>
        <begin position="315"/>
        <end position="333"/>
    </location>
</feature>
<organism evidence="2 3">
    <name type="scientific">Saccharothrix espanaensis (strain ATCC 51144 / DSM 44229 / JCM 9112 / NBRC 15066 / NRRL 15764)</name>
    <dbReference type="NCBI Taxonomy" id="1179773"/>
    <lineage>
        <taxon>Bacteria</taxon>
        <taxon>Bacillati</taxon>
        <taxon>Actinomycetota</taxon>
        <taxon>Actinomycetes</taxon>
        <taxon>Pseudonocardiales</taxon>
        <taxon>Pseudonocardiaceae</taxon>
        <taxon>Saccharothrix</taxon>
    </lineage>
</organism>
<dbReference type="PATRIC" id="fig|1179773.3.peg.7725"/>
<dbReference type="RefSeq" id="WP_015104982.1">
    <property type="nucleotide sequence ID" value="NC_019673.1"/>
</dbReference>
<dbReference type="STRING" id="1179773.BN6_76520"/>